<dbReference type="Gene3D" id="3.20.20.140">
    <property type="entry name" value="Metal-dependent hydrolases"/>
    <property type="match status" value="1"/>
</dbReference>
<dbReference type="KEGG" id="pbas:SMSP2_00264"/>
<dbReference type="SUPFAM" id="SSF89550">
    <property type="entry name" value="PHP domain-like"/>
    <property type="match status" value="1"/>
</dbReference>
<keyword evidence="1" id="KW-0547">Nucleotide-binding</keyword>
<dbReference type="STRING" id="1851148.SMSP2_00264"/>
<name>A0A1Q2MB95_9BACT</name>
<dbReference type="CDD" id="cd07432">
    <property type="entry name" value="PHP_HisPPase"/>
    <property type="match status" value="1"/>
</dbReference>
<keyword evidence="2" id="KW-1185">Reference proteome</keyword>
<keyword evidence="1" id="KW-0067">ATP-binding</keyword>
<reference evidence="2" key="1">
    <citation type="submission" date="2017-02" db="EMBL/GenBank/DDBJ databases">
        <title>Comparative genomics and description of representatives of a novel lineage of planctomycetes thriving in anoxic sediments.</title>
        <authorList>
            <person name="Spring S."/>
            <person name="Bunk B."/>
            <person name="Sproer C."/>
        </authorList>
    </citation>
    <scope>NUCLEOTIDE SEQUENCE [LARGE SCALE GENOMIC DNA]</scope>
    <source>
        <strain evidence="2">SM-Chi-D1</strain>
    </source>
</reference>
<proteinExistence type="predicted"/>
<dbReference type="InterPro" id="IPR016195">
    <property type="entry name" value="Pol/histidinol_Pase-like"/>
</dbReference>
<sequence>MKKIDLHIHTISTDWDSDFNFDIANLEKYISKAKLDAIAITNHNMFDGEQFNMISKALGVVVFPGIEISLDCGHILIISDSTDLEDFEGKAKLVAQKITQIENRITVDELETIFNDLNDYLVIPHYQKGPAIQGEALKWIASYVSVGEVDSPKKFIRAIKDKTMLTPVLFSDERISDELDSLPTRQTFIDCGELTLNAIKTCLKDKGKVALSETKGNNLFQVFDDGQMLSTGLNVLLGERSSGKTWTLNKINKLNNNVKYIEQFSLVQKDDAKDKRDFKKHLQNNQSQILEDYLSEFKVVLNDVMSVDLQANERSIEKYVDTLLRAAEDADRRDVYSKTALFDESLFSISEDKTLRDLIESVQQVIENVEFRGIIEKHIDLNSMKRLICELIELLRSKKLETKKKELVNSLIRDIKESLQLRSASEPIEDIDLYRVSIEKRKVDRFSEIVKFLQKEATIWKESIQAFSVVVEKGAFAGAGEIKEANSGKGAFREQFKQYGKPYLYLQTLLADENLMRSELYKLFAKISYRILNRDGVEVSGGERSEFRLLRKIKDSQNHDFLLIDEPESSFDNLFLNSDVNNIIKDISKSMPVVVVTHNNTVGASVGADYLLYAKKEIKEGGPVYKLYSGHPTDQELKSLDGTTINNHEVMLDSLEAGHDAYIKRRQGYEAIKN</sequence>
<dbReference type="OrthoDB" id="9791620at2"/>
<evidence type="ECO:0000313" key="1">
    <source>
        <dbReference type="EMBL" id="AQQ69930.1"/>
    </source>
</evidence>
<gene>
    <name evidence="1" type="ORF">SMSP2_00264</name>
</gene>
<dbReference type="InterPro" id="IPR027417">
    <property type="entry name" value="P-loop_NTPase"/>
</dbReference>
<dbReference type="Proteomes" id="UP000188181">
    <property type="component" value="Chromosome"/>
</dbReference>
<dbReference type="AlphaFoldDB" id="A0A1Q2MB95"/>
<protein>
    <submittedName>
        <fullName evidence="1">Phosphate transporter ATP-binding protein</fullName>
    </submittedName>
</protein>
<dbReference type="SUPFAM" id="SSF52540">
    <property type="entry name" value="P-loop containing nucleoside triphosphate hydrolases"/>
    <property type="match status" value="1"/>
</dbReference>
<organism evidence="1 2">
    <name type="scientific">Limihaloglobus sulfuriphilus</name>
    <dbReference type="NCBI Taxonomy" id="1851148"/>
    <lineage>
        <taxon>Bacteria</taxon>
        <taxon>Pseudomonadati</taxon>
        <taxon>Planctomycetota</taxon>
        <taxon>Phycisphaerae</taxon>
        <taxon>Sedimentisphaerales</taxon>
        <taxon>Sedimentisphaeraceae</taxon>
        <taxon>Limihaloglobus</taxon>
    </lineage>
</organism>
<dbReference type="EMBL" id="CP019646">
    <property type="protein sequence ID" value="AQQ69930.1"/>
    <property type="molecule type" value="Genomic_DNA"/>
</dbReference>
<dbReference type="Gene3D" id="3.40.50.300">
    <property type="entry name" value="P-loop containing nucleotide triphosphate hydrolases"/>
    <property type="match status" value="1"/>
</dbReference>
<evidence type="ECO:0000313" key="2">
    <source>
        <dbReference type="Proteomes" id="UP000188181"/>
    </source>
</evidence>
<accession>A0A1Q2MB95</accession>
<dbReference type="GO" id="GO:0005524">
    <property type="term" value="F:ATP binding"/>
    <property type="evidence" value="ECO:0007669"/>
    <property type="project" value="UniProtKB-KW"/>
</dbReference>
<dbReference type="RefSeq" id="WP_146682232.1">
    <property type="nucleotide sequence ID" value="NZ_CP019646.1"/>
</dbReference>